<reference evidence="9 10" key="1">
    <citation type="submission" date="2020-10" db="EMBL/GenBank/DDBJ databases">
        <title>ChiBAC.</title>
        <authorList>
            <person name="Zenner C."/>
            <person name="Hitch T.C.A."/>
            <person name="Clavel T."/>
        </authorList>
    </citation>
    <scope>NUCLEOTIDE SEQUENCE [LARGE SCALE GENOMIC DNA]</scope>
    <source>
        <strain evidence="9 10">DSM 108706</strain>
    </source>
</reference>
<keyword evidence="10" id="KW-1185">Reference proteome</keyword>
<comment type="pathway">
    <text evidence="7">tRNA modification; N(7)-methylguanine-tRNA biosynthesis.</text>
</comment>
<protein>
    <recommendedName>
        <fullName evidence="7">tRNA (guanine-N(7)-)-methyltransferase</fullName>
        <ecNumber evidence="7">2.1.1.33</ecNumber>
    </recommendedName>
    <alternativeName>
        <fullName evidence="7">tRNA (guanine(46)-N(7))-methyltransferase</fullName>
    </alternativeName>
    <alternativeName>
        <fullName evidence="7">tRNA(m7G46)-methyltransferase</fullName>
    </alternativeName>
</protein>
<dbReference type="PANTHER" id="PTHR23417">
    <property type="entry name" value="3-DEOXY-D-MANNO-OCTULOSONIC-ACID TRANSFERASE/TRNA GUANINE-N 7 - -METHYLTRANSFERASE"/>
    <property type="match status" value="1"/>
</dbReference>
<dbReference type="SUPFAM" id="SSF53335">
    <property type="entry name" value="S-adenosyl-L-methionine-dependent methyltransferases"/>
    <property type="match status" value="1"/>
</dbReference>
<sequence length="629" mass="70551">MRQRRLKDLDERKARLDSWFIKEPEKLKGKWKELFAERGLSNDAPLYIEIGCGKGRFITENAKVHPDAAYVAIEGQESVIVKAMDKAEKAELKNLLFISLRLEDIREFFEKDEVDGIFLNFSDPWPKARHAKRRLTHRGYLKRYGNIIKPGGFIRFKTDNDDLFDFTLEEVGALGYHIEEMTRDLHASEFAKDNILTEYEKKFAGRGKNINYVKIGLGGGNMILAQENGRVMPKEDKIFALNGRAKKMIEEKGKDAVINATIGALLNDNGDLAVMQSVVDEIRSLKGADYAEYAPIGGIPAFKEAMVKAVFHDYSPKRFVEVVATPGGTGGIRNTVSNYSKPGDRIITCDWYWSPYSTICTEQGRTLDTYELFDEHGKFNIKGFAEKVYEVAEAQGDVCILLNTPAHNPTGYALDNEEWDKVVEILNDDRLKGVPVALFVDVAYIDFAGDPEEVREFLPKLDNLKENVLAIIGYSASKTFTSYGMRTGAMICMAATEEIAAEFKQVCEFSARNTWSNCNRSGQQVIANIFGDEKTLDIVRKERADFRDMLLERGKVFEEAAAKEGLDIVPFVSGFFVCVACEDPDDISNKLADKGIFVVPLAKGIRISVASISKEQCVKTVKALKEVLG</sequence>
<dbReference type="InterPro" id="IPR015422">
    <property type="entry name" value="PyrdxlP-dep_Trfase_small"/>
</dbReference>
<dbReference type="EMBL" id="JADCKA010000014">
    <property type="protein sequence ID" value="MBE5036085.1"/>
    <property type="molecule type" value="Genomic_DNA"/>
</dbReference>
<feature type="domain" description="Aminotransferase class I/classII large" evidence="8">
    <location>
        <begin position="257"/>
        <end position="624"/>
    </location>
</feature>
<comment type="caution">
    <text evidence="7">Lacks conserved residue(s) required for the propagation of feature annotation.</text>
</comment>
<dbReference type="CDD" id="cd02440">
    <property type="entry name" value="AdoMet_MTases"/>
    <property type="match status" value="1"/>
</dbReference>
<dbReference type="Gene3D" id="3.40.640.10">
    <property type="entry name" value="Type I PLP-dependent aspartate aminotransferase-like (Major domain)"/>
    <property type="match status" value="1"/>
</dbReference>
<evidence type="ECO:0000313" key="10">
    <source>
        <dbReference type="Proteomes" id="UP001516588"/>
    </source>
</evidence>
<keyword evidence="3 7" id="KW-0489">Methyltransferase</keyword>
<dbReference type="Gene3D" id="3.90.1150.10">
    <property type="entry name" value="Aspartate Aminotransferase, domain 1"/>
    <property type="match status" value="1"/>
</dbReference>
<evidence type="ECO:0000256" key="6">
    <source>
        <dbReference type="ARBA" id="ARBA00022694"/>
    </source>
</evidence>
<keyword evidence="6 7" id="KW-0819">tRNA processing</keyword>
<dbReference type="CDD" id="cd00609">
    <property type="entry name" value="AAT_like"/>
    <property type="match status" value="1"/>
</dbReference>
<dbReference type="NCBIfam" id="TIGR00091">
    <property type="entry name" value="tRNA (guanosine(46)-N7)-methyltransferase TrmB"/>
    <property type="match status" value="1"/>
</dbReference>
<dbReference type="InterPro" id="IPR029063">
    <property type="entry name" value="SAM-dependent_MTases_sf"/>
</dbReference>
<dbReference type="InterPro" id="IPR055361">
    <property type="entry name" value="tRNA_methyltr_TrmB_bact"/>
</dbReference>
<feature type="binding site" evidence="7">
    <location>
        <position position="49"/>
    </location>
    <ligand>
        <name>S-adenosyl-L-methionine</name>
        <dbReference type="ChEBI" id="CHEBI:59789"/>
    </ligand>
</feature>
<comment type="catalytic activity">
    <reaction evidence="1 7">
        <text>guanosine(46) in tRNA + S-adenosyl-L-methionine = N(7)-methylguanosine(46) in tRNA + S-adenosyl-L-homocysteine</text>
        <dbReference type="Rhea" id="RHEA:42708"/>
        <dbReference type="Rhea" id="RHEA-COMP:10188"/>
        <dbReference type="Rhea" id="RHEA-COMP:10189"/>
        <dbReference type="ChEBI" id="CHEBI:57856"/>
        <dbReference type="ChEBI" id="CHEBI:59789"/>
        <dbReference type="ChEBI" id="CHEBI:74269"/>
        <dbReference type="ChEBI" id="CHEBI:74480"/>
        <dbReference type="EC" id="2.1.1.33"/>
    </reaction>
</comment>
<dbReference type="Gene3D" id="3.40.50.150">
    <property type="entry name" value="Vaccinia Virus protein VP39"/>
    <property type="match status" value="1"/>
</dbReference>
<name>A0ABR9QZR4_9FIRM</name>
<dbReference type="GO" id="GO:0008176">
    <property type="term" value="F:tRNA (guanine(46)-N7)-methyltransferase activity"/>
    <property type="evidence" value="ECO:0007669"/>
    <property type="project" value="UniProtKB-EC"/>
</dbReference>
<feature type="binding site" evidence="7">
    <location>
        <position position="127"/>
    </location>
    <ligand>
        <name>substrate</name>
    </ligand>
</feature>
<proteinExistence type="inferred from homology"/>
<dbReference type="RefSeq" id="WP_318959514.1">
    <property type="nucleotide sequence ID" value="NZ_JADCKA010000014.1"/>
</dbReference>
<gene>
    <name evidence="7 9" type="primary">trmB</name>
    <name evidence="9" type="ORF">INF20_07350</name>
</gene>
<dbReference type="Pfam" id="PF00155">
    <property type="entry name" value="Aminotran_1_2"/>
    <property type="match status" value="1"/>
</dbReference>
<dbReference type="NCBIfam" id="NF001080">
    <property type="entry name" value="PRK00121.2-2"/>
    <property type="match status" value="1"/>
</dbReference>
<dbReference type="PANTHER" id="PTHR23417:SF14">
    <property type="entry name" value="PENTACOTRIPEPTIDE-REPEAT REGION OF PRORP DOMAIN-CONTAINING PROTEIN"/>
    <property type="match status" value="1"/>
</dbReference>
<feature type="binding site" evidence="7">
    <location>
        <position position="74"/>
    </location>
    <ligand>
        <name>S-adenosyl-L-methionine</name>
        <dbReference type="ChEBI" id="CHEBI:59789"/>
    </ligand>
</feature>
<dbReference type="SUPFAM" id="SSF53383">
    <property type="entry name" value="PLP-dependent transferases"/>
    <property type="match status" value="1"/>
</dbReference>
<dbReference type="InterPro" id="IPR015421">
    <property type="entry name" value="PyrdxlP-dep_Trfase_major"/>
</dbReference>
<organism evidence="9 10">
    <name type="scientific">Gallibacter intestinalis</name>
    <dbReference type="NCBI Taxonomy" id="2779356"/>
    <lineage>
        <taxon>Bacteria</taxon>
        <taxon>Bacillati</taxon>
        <taxon>Bacillota</taxon>
        <taxon>Clostridia</taxon>
        <taxon>Eubacteriales</taxon>
        <taxon>Eubacteriaceae</taxon>
        <taxon>Gallibacter</taxon>
    </lineage>
</organism>
<dbReference type="Pfam" id="PF02390">
    <property type="entry name" value="Methyltransf_4"/>
    <property type="match status" value="1"/>
</dbReference>
<dbReference type="HAMAP" id="MF_01057">
    <property type="entry name" value="tRNA_methyltr_TrmB"/>
    <property type="match status" value="1"/>
</dbReference>
<feature type="binding site" evidence="7">
    <location>
        <position position="123"/>
    </location>
    <ligand>
        <name>S-adenosyl-L-methionine</name>
        <dbReference type="ChEBI" id="CHEBI:59789"/>
    </ligand>
</feature>
<feature type="binding site" evidence="7">
    <location>
        <begin position="197"/>
        <end position="200"/>
    </location>
    <ligand>
        <name>substrate</name>
    </ligand>
</feature>
<evidence type="ECO:0000256" key="3">
    <source>
        <dbReference type="ARBA" id="ARBA00022603"/>
    </source>
</evidence>
<evidence type="ECO:0000256" key="4">
    <source>
        <dbReference type="ARBA" id="ARBA00022679"/>
    </source>
</evidence>
<dbReference type="EC" id="2.1.1.33" evidence="7"/>
<evidence type="ECO:0000256" key="5">
    <source>
        <dbReference type="ARBA" id="ARBA00022691"/>
    </source>
</evidence>
<comment type="caution">
    <text evidence="9">The sequence shown here is derived from an EMBL/GenBank/DDBJ whole genome shotgun (WGS) entry which is preliminary data.</text>
</comment>
<evidence type="ECO:0000259" key="8">
    <source>
        <dbReference type="Pfam" id="PF00155"/>
    </source>
</evidence>
<evidence type="ECO:0000256" key="1">
    <source>
        <dbReference type="ARBA" id="ARBA00000142"/>
    </source>
</evidence>
<feature type="binding site" evidence="7">
    <location>
        <position position="159"/>
    </location>
    <ligand>
        <name>substrate</name>
    </ligand>
</feature>
<dbReference type="PROSITE" id="PS51625">
    <property type="entry name" value="SAM_MT_TRMB"/>
    <property type="match status" value="1"/>
</dbReference>
<evidence type="ECO:0000256" key="7">
    <source>
        <dbReference type="HAMAP-Rule" id="MF_01057"/>
    </source>
</evidence>
<keyword evidence="5 7" id="KW-0949">S-adenosyl-L-methionine</keyword>
<dbReference type="InterPro" id="IPR015424">
    <property type="entry name" value="PyrdxlP-dep_Trfase"/>
</dbReference>
<accession>A0ABR9QZR4</accession>
<comment type="function">
    <text evidence="2 7">Catalyzes the formation of N(7)-methylguanine at position 46 (m7G46) in tRNA.</text>
</comment>
<evidence type="ECO:0000313" key="9">
    <source>
        <dbReference type="EMBL" id="MBE5036085.1"/>
    </source>
</evidence>
<keyword evidence="4 7" id="KW-0808">Transferase</keyword>
<dbReference type="InterPro" id="IPR004839">
    <property type="entry name" value="Aminotransferase_I/II_large"/>
</dbReference>
<dbReference type="InterPro" id="IPR003358">
    <property type="entry name" value="tRNA_(Gua-N-7)_MeTrfase_Trmb"/>
</dbReference>
<comment type="similarity">
    <text evidence="7">Belongs to the class I-like SAM-binding methyltransferase superfamily. TrmB family.</text>
</comment>
<dbReference type="Proteomes" id="UP001516588">
    <property type="component" value="Unassembled WGS sequence"/>
</dbReference>
<evidence type="ECO:0000256" key="2">
    <source>
        <dbReference type="ARBA" id="ARBA00003015"/>
    </source>
</evidence>